<dbReference type="AlphaFoldDB" id="A0A7U2EXW0"/>
<dbReference type="Proteomes" id="UP000663193">
    <property type="component" value="Chromosome 4"/>
</dbReference>
<name>A0A7U2EXW0_PHANO</name>
<accession>A0A7U2EXW0</accession>
<protein>
    <submittedName>
        <fullName evidence="1">Uncharacterized protein</fullName>
    </submittedName>
</protein>
<organism evidence="1 2">
    <name type="scientific">Phaeosphaeria nodorum (strain SN15 / ATCC MYA-4574 / FGSC 10173)</name>
    <name type="common">Glume blotch fungus</name>
    <name type="synonym">Parastagonospora nodorum</name>
    <dbReference type="NCBI Taxonomy" id="321614"/>
    <lineage>
        <taxon>Eukaryota</taxon>
        <taxon>Fungi</taxon>
        <taxon>Dikarya</taxon>
        <taxon>Ascomycota</taxon>
        <taxon>Pezizomycotina</taxon>
        <taxon>Dothideomycetes</taxon>
        <taxon>Pleosporomycetidae</taxon>
        <taxon>Pleosporales</taxon>
        <taxon>Pleosporineae</taxon>
        <taxon>Phaeosphaeriaceae</taxon>
        <taxon>Parastagonospora</taxon>
    </lineage>
</organism>
<keyword evidence="2" id="KW-1185">Reference proteome</keyword>
<reference evidence="2" key="1">
    <citation type="journal article" date="2021" name="BMC Genomics">
        <title>Chromosome-level genome assembly and manually-curated proteome of model necrotroph Parastagonospora nodorum Sn15 reveals a genome-wide trove of candidate effector homologs, and redundancy of virulence-related functions within an accessory chromosome.</title>
        <authorList>
            <person name="Bertazzoni S."/>
            <person name="Jones D.A.B."/>
            <person name="Phan H.T."/>
            <person name="Tan K.-C."/>
            <person name="Hane J.K."/>
        </authorList>
    </citation>
    <scope>NUCLEOTIDE SEQUENCE [LARGE SCALE GENOMIC DNA]</scope>
    <source>
        <strain evidence="2">SN15 / ATCC MYA-4574 / FGSC 10173)</strain>
    </source>
</reference>
<sequence length="84" mass="9313">MEQTEKVRGVWRKKGRCKEHRRYAEAEAGTCLLQQRRMVKAGRSAQLGAGSTTEGFRSERTLAASEGECKGRGRDAVELADSEV</sequence>
<proteinExistence type="predicted"/>
<evidence type="ECO:0000313" key="2">
    <source>
        <dbReference type="Proteomes" id="UP000663193"/>
    </source>
</evidence>
<evidence type="ECO:0000313" key="1">
    <source>
        <dbReference type="EMBL" id="QRC93873.1"/>
    </source>
</evidence>
<gene>
    <name evidence="1" type="ORF">JI435_404690</name>
</gene>
<dbReference type="VEuPathDB" id="FungiDB:JI435_404690"/>
<dbReference type="EMBL" id="CP069026">
    <property type="protein sequence ID" value="QRC93873.1"/>
    <property type="molecule type" value="Genomic_DNA"/>
</dbReference>